<dbReference type="AlphaFoldDB" id="A0A6P1NZ08"/>
<evidence type="ECO:0000256" key="1">
    <source>
        <dbReference type="SAM" id="Phobius"/>
    </source>
</evidence>
<feature type="transmembrane region" description="Helical" evidence="1">
    <location>
        <begin position="26"/>
        <end position="44"/>
    </location>
</feature>
<dbReference type="KEGG" id="nib:GU926_08470"/>
<proteinExistence type="predicted"/>
<reference evidence="2 3" key="1">
    <citation type="submission" date="2020-01" db="EMBL/GenBank/DDBJ databases">
        <authorList>
            <person name="Kim M."/>
        </authorList>
    </citation>
    <scope>NUCLEOTIDE SEQUENCE [LARGE SCALE GENOMIC DNA]</scope>
    <source>
        <strain evidence="2 3">BT10</strain>
    </source>
</reference>
<feature type="transmembrane region" description="Helical" evidence="1">
    <location>
        <begin position="56"/>
        <end position="75"/>
    </location>
</feature>
<evidence type="ECO:0000313" key="2">
    <source>
        <dbReference type="EMBL" id="QHL87469.1"/>
    </source>
</evidence>
<evidence type="ECO:0000313" key="3">
    <source>
        <dbReference type="Proteomes" id="UP000464214"/>
    </source>
</evidence>
<accession>A0A6P1NZ08</accession>
<keyword evidence="1" id="KW-0812">Transmembrane</keyword>
<sequence length="181" mass="21012">MEKINLKLTKERERIIQEDYSKLNEYFILLLLVLLQLGACFKLYTDVQQQKSETELFITLTSFILLFLTSVYAYFRIKENFRLVKINHDSSQKDALGIIKDLASEQNWNIVSASLVGVVTETKATFLLAEMQMIFVFKPKMVLIGVRPVSGLKGRFPFSFERRKKLLKVIRERLAISEAPL</sequence>
<gene>
    <name evidence="2" type="ORF">GU926_08470</name>
</gene>
<dbReference type="Proteomes" id="UP000464214">
    <property type="component" value="Chromosome"/>
</dbReference>
<organism evidence="2 3">
    <name type="scientific">Nibribacter ruber</name>
    <dbReference type="NCBI Taxonomy" id="2698458"/>
    <lineage>
        <taxon>Bacteria</taxon>
        <taxon>Pseudomonadati</taxon>
        <taxon>Bacteroidota</taxon>
        <taxon>Cytophagia</taxon>
        <taxon>Cytophagales</taxon>
        <taxon>Hymenobacteraceae</taxon>
        <taxon>Nibribacter</taxon>
    </lineage>
</organism>
<keyword evidence="1" id="KW-0472">Membrane</keyword>
<dbReference type="EMBL" id="CP047897">
    <property type="protein sequence ID" value="QHL87469.1"/>
    <property type="molecule type" value="Genomic_DNA"/>
</dbReference>
<name>A0A6P1NZ08_9BACT</name>
<keyword evidence="3" id="KW-1185">Reference proteome</keyword>
<dbReference type="RefSeq" id="WP_160690899.1">
    <property type="nucleotide sequence ID" value="NZ_CP047897.1"/>
</dbReference>
<protein>
    <submittedName>
        <fullName evidence="2">Uncharacterized protein</fullName>
    </submittedName>
</protein>
<keyword evidence="1" id="KW-1133">Transmembrane helix</keyword>